<protein>
    <submittedName>
        <fullName evidence="1">Uncharacterized protein</fullName>
    </submittedName>
</protein>
<dbReference type="Gene3D" id="1.25.40.20">
    <property type="entry name" value="Ankyrin repeat-containing domain"/>
    <property type="match status" value="1"/>
</dbReference>
<organism evidence="1 2">
    <name type="scientific">Cymbomonas tetramitiformis</name>
    <dbReference type="NCBI Taxonomy" id="36881"/>
    <lineage>
        <taxon>Eukaryota</taxon>
        <taxon>Viridiplantae</taxon>
        <taxon>Chlorophyta</taxon>
        <taxon>Pyramimonadophyceae</taxon>
        <taxon>Pyramimonadales</taxon>
        <taxon>Pyramimonadaceae</taxon>
        <taxon>Cymbomonas</taxon>
    </lineage>
</organism>
<evidence type="ECO:0000313" key="1">
    <source>
        <dbReference type="EMBL" id="KAK3253839.1"/>
    </source>
</evidence>
<name>A0AAE0F6Z1_9CHLO</name>
<keyword evidence="2" id="KW-1185">Reference proteome</keyword>
<sequence>MPLSLRTRTRPDSVVTFPARPRLFKRHREAQLHRKIARDEVEAVVSHLLEDGKTRLTTGDLTHAIANNSLGVLRGHAESSEWNFDSDHLFLAVERNSFAVLRWSVQRKVARHDVSGWEGEEEWLEAANHMPMLATRLGHTGMLEWMLSGECKRLFDEGSSGHCLCEEAASCGNWSTLMFLIDHGAKGVHSAESRNTIARIVDEHFSRSEGSLMSLESRSVRKMREEIQTALKTYAFRDDP</sequence>
<dbReference type="AlphaFoldDB" id="A0AAE0F6Z1"/>
<accession>A0AAE0F6Z1</accession>
<reference evidence="1 2" key="1">
    <citation type="journal article" date="2015" name="Genome Biol. Evol.">
        <title>Comparative Genomics of a Bacterivorous Green Alga Reveals Evolutionary Causalities and Consequences of Phago-Mixotrophic Mode of Nutrition.</title>
        <authorList>
            <person name="Burns J.A."/>
            <person name="Paasch A."/>
            <person name="Narechania A."/>
            <person name="Kim E."/>
        </authorList>
    </citation>
    <scope>NUCLEOTIDE SEQUENCE [LARGE SCALE GENOMIC DNA]</scope>
    <source>
        <strain evidence="1 2">PLY_AMNH</strain>
    </source>
</reference>
<evidence type="ECO:0000313" key="2">
    <source>
        <dbReference type="Proteomes" id="UP001190700"/>
    </source>
</evidence>
<dbReference type="InterPro" id="IPR036770">
    <property type="entry name" value="Ankyrin_rpt-contain_sf"/>
</dbReference>
<dbReference type="EMBL" id="LGRX02024604">
    <property type="protein sequence ID" value="KAK3253839.1"/>
    <property type="molecule type" value="Genomic_DNA"/>
</dbReference>
<proteinExistence type="predicted"/>
<dbReference type="Proteomes" id="UP001190700">
    <property type="component" value="Unassembled WGS sequence"/>
</dbReference>
<comment type="caution">
    <text evidence="1">The sequence shown here is derived from an EMBL/GenBank/DDBJ whole genome shotgun (WGS) entry which is preliminary data.</text>
</comment>
<gene>
    <name evidence="1" type="ORF">CYMTET_36926</name>
</gene>